<keyword evidence="3" id="KW-1185">Reference proteome</keyword>
<gene>
    <name evidence="2" type="ORF">SAMN05216218_1013</name>
</gene>
<feature type="transmembrane region" description="Helical" evidence="1">
    <location>
        <begin position="149"/>
        <end position="170"/>
    </location>
</feature>
<feature type="transmembrane region" description="Helical" evidence="1">
    <location>
        <begin position="89"/>
        <end position="109"/>
    </location>
</feature>
<sequence length="179" mass="17924">MGLLKDVGPAGLVPAAWIFAAAAVLGLVTARTVLIAMVVMDVLLVTFFVTTLSEMTGPVLSAWQRVLAVGAVVNVLGTLDLIVTPGGGSLAALALYAWIALPAAAYARTWTVMSGPTYRHVYLVGAALSLLGLAVFAAGGAALLDDVAVAVAGLAVVGLGQTAGIVTAALQNGGRLDRS</sequence>
<evidence type="ECO:0000313" key="3">
    <source>
        <dbReference type="Proteomes" id="UP000199076"/>
    </source>
</evidence>
<dbReference type="EMBL" id="FNBK01000001">
    <property type="protein sequence ID" value="SDE70284.1"/>
    <property type="molecule type" value="Genomic_DNA"/>
</dbReference>
<dbReference type="Proteomes" id="UP000199076">
    <property type="component" value="Unassembled WGS sequence"/>
</dbReference>
<evidence type="ECO:0000313" key="2">
    <source>
        <dbReference type="EMBL" id="SDE70284.1"/>
    </source>
</evidence>
<name>A0A1G7F2W9_9EURY</name>
<feature type="transmembrane region" description="Helical" evidence="1">
    <location>
        <begin position="121"/>
        <end position="143"/>
    </location>
</feature>
<dbReference type="RefSeq" id="WP_092686409.1">
    <property type="nucleotide sequence ID" value="NZ_FNBK01000001.1"/>
</dbReference>
<protein>
    <submittedName>
        <fullName evidence="2">Uncharacterized protein</fullName>
    </submittedName>
</protein>
<accession>A0A1G7F2W9</accession>
<keyword evidence="1" id="KW-1133">Transmembrane helix</keyword>
<reference evidence="3" key="1">
    <citation type="submission" date="2016-10" db="EMBL/GenBank/DDBJ databases">
        <authorList>
            <person name="Varghese N."/>
            <person name="Submissions S."/>
        </authorList>
    </citation>
    <scope>NUCLEOTIDE SEQUENCE [LARGE SCALE GENOMIC DNA]</scope>
    <source>
        <strain evidence="3">IBRC-M 10760</strain>
    </source>
</reference>
<dbReference type="OrthoDB" id="330871at2157"/>
<keyword evidence="1" id="KW-0472">Membrane</keyword>
<proteinExistence type="predicted"/>
<feature type="transmembrane region" description="Helical" evidence="1">
    <location>
        <begin position="34"/>
        <end position="53"/>
    </location>
</feature>
<dbReference type="AlphaFoldDB" id="A0A1G7F2W9"/>
<evidence type="ECO:0000256" key="1">
    <source>
        <dbReference type="SAM" id="Phobius"/>
    </source>
</evidence>
<organism evidence="2 3">
    <name type="scientific">Halorientalis regularis</name>
    <dbReference type="NCBI Taxonomy" id="660518"/>
    <lineage>
        <taxon>Archaea</taxon>
        <taxon>Methanobacteriati</taxon>
        <taxon>Methanobacteriota</taxon>
        <taxon>Stenosarchaea group</taxon>
        <taxon>Halobacteria</taxon>
        <taxon>Halobacteriales</taxon>
        <taxon>Haloarculaceae</taxon>
        <taxon>Halorientalis</taxon>
    </lineage>
</organism>
<feature type="transmembrane region" description="Helical" evidence="1">
    <location>
        <begin position="7"/>
        <end position="28"/>
    </location>
</feature>
<keyword evidence="1" id="KW-0812">Transmembrane</keyword>